<comment type="caution">
    <text evidence="9">The sequence shown here is derived from an EMBL/GenBank/DDBJ whole genome shotgun (WGS) entry which is preliminary data.</text>
</comment>
<dbReference type="GO" id="GO:0070006">
    <property type="term" value="F:metalloaminopeptidase activity"/>
    <property type="evidence" value="ECO:0007669"/>
    <property type="project" value="UniProtKB-UniRule"/>
</dbReference>
<dbReference type="InterPro" id="IPR036005">
    <property type="entry name" value="Creatinase/aminopeptidase-like"/>
</dbReference>
<evidence type="ECO:0000256" key="1">
    <source>
        <dbReference type="ARBA" id="ARBA00002521"/>
    </source>
</evidence>
<evidence type="ECO:0000256" key="4">
    <source>
        <dbReference type="ARBA" id="ARBA00022723"/>
    </source>
</evidence>
<feature type="domain" description="Peptidase M24" evidence="8">
    <location>
        <begin position="10"/>
        <end position="240"/>
    </location>
</feature>
<dbReference type="Proteomes" id="UP000030401">
    <property type="component" value="Unassembled WGS sequence"/>
</dbReference>
<evidence type="ECO:0000256" key="7">
    <source>
        <dbReference type="RuleBase" id="RU003653"/>
    </source>
</evidence>
<dbReference type="EC" id="3.4.11.18" evidence="6 7"/>
<evidence type="ECO:0000259" key="8">
    <source>
        <dbReference type="Pfam" id="PF00557"/>
    </source>
</evidence>
<accession>A0A0A5G0Z1</accession>
<feature type="binding site" evidence="6">
    <location>
        <position position="104"/>
    </location>
    <ligand>
        <name>a divalent metal cation</name>
        <dbReference type="ChEBI" id="CHEBI:60240"/>
        <label>2</label>
        <note>catalytic</note>
    </ligand>
</feature>
<reference evidence="9 10" key="1">
    <citation type="submission" date="2013-08" db="EMBL/GenBank/DDBJ databases">
        <authorList>
            <person name="Huang J."/>
            <person name="Wang G."/>
        </authorList>
    </citation>
    <scope>NUCLEOTIDE SEQUENCE [LARGE SCALE GENOMIC DNA]</scope>
    <source>
        <strain evidence="9 10">JSM 072002</strain>
    </source>
</reference>
<dbReference type="InterPro" id="IPR000994">
    <property type="entry name" value="Pept_M24"/>
</dbReference>
<dbReference type="RefSeq" id="WP_036836035.1">
    <property type="nucleotide sequence ID" value="NZ_AVPG01000031.1"/>
</dbReference>
<dbReference type="InterPro" id="IPR002467">
    <property type="entry name" value="Pept_M24A_MAP1"/>
</dbReference>
<proteinExistence type="inferred from homology"/>
<keyword evidence="4 6" id="KW-0479">Metal-binding</keyword>
<gene>
    <name evidence="6" type="primary">map</name>
    <name evidence="9" type="ORF">N784_11850</name>
</gene>
<dbReference type="GO" id="GO:0006508">
    <property type="term" value="P:proteolysis"/>
    <property type="evidence" value="ECO:0007669"/>
    <property type="project" value="UniProtKB-KW"/>
</dbReference>
<name>A0A0A5G0Z1_9BACI</name>
<keyword evidence="5 6" id="KW-0378">Hydrolase</keyword>
<feature type="binding site" evidence="6">
    <location>
        <position position="233"/>
    </location>
    <ligand>
        <name>a divalent metal cation</name>
        <dbReference type="ChEBI" id="CHEBI:60240"/>
        <label>1</label>
    </ligand>
</feature>
<evidence type="ECO:0000256" key="5">
    <source>
        <dbReference type="ARBA" id="ARBA00022801"/>
    </source>
</evidence>
<evidence type="ECO:0000313" key="10">
    <source>
        <dbReference type="Proteomes" id="UP000030401"/>
    </source>
</evidence>
<feature type="binding site" evidence="6">
    <location>
        <position position="233"/>
    </location>
    <ligand>
        <name>a divalent metal cation</name>
        <dbReference type="ChEBI" id="CHEBI:60240"/>
        <label>2</label>
        <note>catalytic</note>
    </ligand>
</feature>
<comment type="similarity">
    <text evidence="6">Belongs to the peptidase M24A family. Methionine aminopeptidase type 1 subfamily.</text>
</comment>
<comment type="catalytic activity">
    <reaction evidence="6 7">
        <text>Release of N-terminal amino acids, preferentially methionine, from peptides and arylamides.</text>
        <dbReference type="EC" id="3.4.11.18"/>
    </reaction>
</comment>
<keyword evidence="10" id="KW-1185">Reference proteome</keyword>
<dbReference type="OrthoDB" id="9802055at2"/>
<dbReference type="InterPro" id="IPR001714">
    <property type="entry name" value="Pept_M24_MAP"/>
</dbReference>
<feature type="binding site" evidence="6">
    <location>
        <position position="76"/>
    </location>
    <ligand>
        <name>substrate</name>
    </ligand>
</feature>
<comment type="caution">
    <text evidence="6">Lacks conserved residue(s) required for the propagation of feature annotation.</text>
</comment>
<sequence>MIVRTDTDMENIQNTGKMLATIRDEMIRQTIPGISTKELDQIAGRMFREAGGISAPKQDFQFPGYTCISVNEEVAHGIPGNRIIQEGDLVNIDVSGSYNGYYADTGLSFLVGAGNKKIEKLLNATEKVFAKGLSQFKTDSKLSDVGRATETAAKQEGYFIIKELTGHGVGHSLRDKPEHVFSYYTPWDDEVLKEGAVIAFEPFVSIMEDNVHQKMDGWTLATNMTGNYVAQIEHTIIVTNDTPIICTL</sequence>
<dbReference type="Pfam" id="PF00557">
    <property type="entry name" value="Peptidase_M24"/>
    <property type="match status" value="1"/>
</dbReference>
<dbReference type="AlphaFoldDB" id="A0A0A5G0Z1"/>
<dbReference type="PANTHER" id="PTHR43330">
    <property type="entry name" value="METHIONINE AMINOPEPTIDASE"/>
    <property type="match status" value="1"/>
</dbReference>
<dbReference type="PRINTS" id="PR00599">
    <property type="entry name" value="MAPEPTIDASE"/>
</dbReference>
<dbReference type="GO" id="GO:0004239">
    <property type="term" value="F:initiator methionyl aminopeptidase activity"/>
    <property type="evidence" value="ECO:0007669"/>
    <property type="project" value="UniProtKB-UniRule"/>
</dbReference>
<dbReference type="NCBIfam" id="TIGR00500">
    <property type="entry name" value="met_pdase_I"/>
    <property type="match status" value="1"/>
</dbReference>
<feature type="binding site" evidence="6">
    <location>
        <position position="167"/>
    </location>
    <ligand>
        <name>a divalent metal cation</name>
        <dbReference type="ChEBI" id="CHEBI:60240"/>
        <label>2</label>
        <note>catalytic</note>
    </ligand>
</feature>
<feature type="binding site" evidence="6">
    <location>
        <position position="104"/>
    </location>
    <ligand>
        <name>a divalent metal cation</name>
        <dbReference type="ChEBI" id="CHEBI:60240"/>
        <label>1</label>
    </ligand>
</feature>
<comment type="function">
    <text evidence="1 6">Removes the N-terminal methionine from nascent proteins. The N-terminal methionine is often cleaved when the second residue in the primary sequence is small and uncharged (Met-Ala-, Cys, Gly, Pro, Ser, Thr, or Val). Requires deformylation of the N(alpha)-formylated initiator methionine before it can be hydrolyzed.</text>
</comment>
<evidence type="ECO:0000313" key="9">
    <source>
        <dbReference type="EMBL" id="KGX84778.1"/>
    </source>
</evidence>
<dbReference type="SUPFAM" id="SSF55920">
    <property type="entry name" value="Creatinase/aminopeptidase"/>
    <property type="match status" value="1"/>
</dbReference>
<evidence type="ECO:0000256" key="6">
    <source>
        <dbReference type="HAMAP-Rule" id="MF_01974"/>
    </source>
</evidence>
<dbReference type="STRING" id="1385512.N784_11850"/>
<dbReference type="EMBL" id="AVPG01000031">
    <property type="protein sequence ID" value="KGX84778.1"/>
    <property type="molecule type" value="Genomic_DNA"/>
</dbReference>
<dbReference type="HAMAP" id="MF_01974">
    <property type="entry name" value="MetAP_1"/>
    <property type="match status" value="1"/>
</dbReference>
<comment type="cofactor">
    <cofactor evidence="6">
        <name>Co(2+)</name>
        <dbReference type="ChEBI" id="CHEBI:48828"/>
    </cofactor>
    <cofactor evidence="6">
        <name>Zn(2+)</name>
        <dbReference type="ChEBI" id="CHEBI:29105"/>
    </cofactor>
    <cofactor evidence="6">
        <name>Mn(2+)</name>
        <dbReference type="ChEBI" id="CHEBI:29035"/>
    </cofactor>
    <cofactor evidence="6">
        <name>Fe(2+)</name>
        <dbReference type="ChEBI" id="CHEBI:29033"/>
    </cofactor>
    <text evidence="6">Binds 2 divalent metal cations per subunit. Has a high-affinity and a low affinity metal-binding site. The true nature of the physiological cofactor is under debate. The enzyme is active with cobalt, zinc, manganese or divalent iron ions. Most likely, methionine aminopeptidases function as mononuclear Fe(2+)-metalloproteases under physiological conditions, and the catalytically relevant metal-binding site has been assigned to the histidine-containing high-affinity site.</text>
</comment>
<keyword evidence="3 6" id="KW-0645">Protease</keyword>
<comment type="subunit">
    <text evidence="6">Monomer.</text>
</comment>
<evidence type="ECO:0000256" key="3">
    <source>
        <dbReference type="ARBA" id="ARBA00022670"/>
    </source>
</evidence>
<dbReference type="GO" id="GO:0046872">
    <property type="term" value="F:metal ion binding"/>
    <property type="evidence" value="ECO:0007669"/>
    <property type="project" value="UniProtKB-UniRule"/>
</dbReference>
<feature type="binding site" evidence="6">
    <location>
        <position position="201"/>
    </location>
    <ligand>
        <name>a divalent metal cation</name>
        <dbReference type="ChEBI" id="CHEBI:60240"/>
        <label>2</label>
        <note>catalytic</note>
    </ligand>
</feature>
<organism evidence="9 10">
    <name type="scientific">Pontibacillus litoralis JSM 072002</name>
    <dbReference type="NCBI Taxonomy" id="1385512"/>
    <lineage>
        <taxon>Bacteria</taxon>
        <taxon>Bacillati</taxon>
        <taxon>Bacillota</taxon>
        <taxon>Bacilli</taxon>
        <taxon>Bacillales</taxon>
        <taxon>Bacillaceae</taxon>
        <taxon>Pontibacillus</taxon>
    </lineage>
</organism>
<dbReference type="Gene3D" id="3.90.230.10">
    <property type="entry name" value="Creatinase/methionine aminopeptidase superfamily"/>
    <property type="match status" value="1"/>
</dbReference>
<protein>
    <recommendedName>
        <fullName evidence="6 7">Methionine aminopeptidase</fullName>
        <shortName evidence="6">MAP</shortName>
        <shortName evidence="6">MetAP</shortName>
        <ecNumber evidence="6 7">3.4.11.18</ecNumber>
    </recommendedName>
    <alternativeName>
        <fullName evidence="6">Peptidase M</fullName>
    </alternativeName>
</protein>
<dbReference type="PANTHER" id="PTHR43330:SF13">
    <property type="entry name" value="METHIONINE AMINOPEPTIDASE 2"/>
    <property type="match status" value="1"/>
</dbReference>
<keyword evidence="2 6" id="KW-0031">Aminopeptidase</keyword>
<dbReference type="eggNOG" id="COG0024">
    <property type="taxonomic scope" value="Bacteria"/>
</dbReference>
<evidence type="ECO:0000256" key="2">
    <source>
        <dbReference type="ARBA" id="ARBA00022438"/>
    </source>
</evidence>
<feature type="binding site" evidence="6">
    <location>
        <position position="93"/>
    </location>
    <ligand>
        <name>a divalent metal cation</name>
        <dbReference type="ChEBI" id="CHEBI:60240"/>
        <label>1</label>
    </ligand>
</feature>